<protein>
    <submittedName>
        <fullName evidence="2">NADPH-dependent ferric siderophore reductase</fullName>
    </submittedName>
</protein>
<dbReference type="CDD" id="cd06193">
    <property type="entry name" value="siderophore_interacting"/>
    <property type="match status" value="1"/>
</dbReference>
<dbReference type="InterPro" id="IPR007037">
    <property type="entry name" value="SIP_rossman_dom"/>
</dbReference>
<accession>A0ABS2KVJ3</accession>
<dbReference type="InterPro" id="IPR039374">
    <property type="entry name" value="SIP_fam"/>
</dbReference>
<dbReference type="Gene3D" id="3.40.50.80">
    <property type="entry name" value="Nucleotide-binding domain of ferredoxin-NADP reductase (FNR) module"/>
    <property type="match status" value="1"/>
</dbReference>
<dbReference type="Pfam" id="PF08021">
    <property type="entry name" value="FAD_binding_9"/>
    <property type="match status" value="1"/>
</dbReference>
<keyword evidence="3" id="KW-1185">Reference proteome</keyword>
<dbReference type="RefSeq" id="WP_204868876.1">
    <property type="nucleotide sequence ID" value="NZ_JAFBBK010000001.1"/>
</dbReference>
<reference evidence="2 3" key="1">
    <citation type="submission" date="2021-01" db="EMBL/GenBank/DDBJ databases">
        <title>Genomics of switchgrass bacterial isolates.</title>
        <authorList>
            <person name="Shade A."/>
        </authorList>
    </citation>
    <scope>NUCLEOTIDE SEQUENCE [LARGE SCALE GENOMIC DNA]</scope>
    <source>
        <strain evidence="2 3">PvP111</strain>
    </source>
</reference>
<dbReference type="InterPro" id="IPR017927">
    <property type="entry name" value="FAD-bd_FR_type"/>
</dbReference>
<dbReference type="SUPFAM" id="SSF63380">
    <property type="entry name" value="Riboflavin synthase domain-like"/>
    <property type="match status" value="1"/>
</dbReference>
<dbReference type="Gene3D" id="2.40.30.10">
    <property type="entry name" value="Translation factors"/>
    <property type="match status" value="1"/>
</dbReference>
<name>A0ABS2KVJ3_9NOCA</name>
<dbReference type="InterPro" id="IPR017938">
    <property type="entry name" value="Riboflavin_synthase-like_b-brl"/>
</dbReference>
<feature type="domain" description="FAD-binding FR-type" evidence="1">
    <location>
        <begin position="23"/>
        <end position="128"/>
    </location>
</feature>
<dbReference type="Proteomes" id="UP000703038">
    <property type="component" value="Unassembled WGS sequence"/>
</dbReference>
<organism evidence="2 3">
    <name type="scientific">Rhodococcoides corynebacterioides</name>
    <dbReference type="NCBI Taxonomy" id="53972"/>
    <lineage>
        <taxon>Bacteria</taxon>
        <taxon>Bacillati</taxon>
        <taxon>Actinomycetota</taxon>
        <taxon>Actinomycetes</taxon>
        <taxon>Mycobacteriales</taxon>
        <taxon>Nocardiaceae</taxon>
        <taxon>Rhodococcoides</taxon>
    </lineage>
</organism>
<proteinExistence type="predicted"/>
<dbReference type="InterPro" id="IPR013113">
    <property type="entry name" value="SIP_FAD-bd"/>
</dbReference>
<evidence type="ECO:0000313" key="2">
    <source>
        <dbReference type="EMBL" id="MBM7415938.1"/>
    </source>
</evidence>
<dbReference type="InterPro" id="IPR039261">
    <property type="entry name" value="FNR_nucleotide-bd"/>
</dbReference>
<dbReference type="Pfam" id="PF04954">
    <property type="entry name" value="SIP"/>
    <property type="match status" value="1"/>
</dbReference>
<comment type="caution">
    <text evidence="2">The sequence shown here is derived from an EMBL/GenBank/DDBJ whole genome shotgun (WGS) entry which is preliminary data.</text>
</comment>
<dbReference type="PROSITE" id="PS51384">
    <property type="entry name" value="FAD_FR"/>
    <property type="match status" value="1"/>
</dbReference>
<evidence type="ECO:0000313" key="3">
    <source>
        <dbReference type="Proteomes" id="UP000703038"/>
    </source>
</evidence>
<evidence type="ECO:0000259" key="1">
    <source>
        <dbReference type="PROSITE" id="PS51384"/>
    </source>
</evidence>
<gene>
    <name evidence="2" type="ORF">JOE42_002671</name>
</gene>
<dbReference type="PANTHER" id="PTHR30157">
    <property type="entry name" value="FERRIC REDUCTASE, NADPH-DEPENDENT"/>
    <property type="match status" value="1"/>
</dbReference>
<sequence length="247" mass="26668">MSDAATSEQTKGWQGTVLKLMGGSDVLLTVLAAEDVTPHYRRLTVSAGGLFTRKPVHPTMWLRLWFPTDDGSASLHHRAYTVVNPDPENDRFDLEFALHDGPAARWARRATPGATLEATFQGSKYAVPDPLPAGYLIAGDSAALPAVNSLLAALPDDLPVTLWLETVHDGDDALPLAATSATQVHRVRRRDDGASMVEAVSAAAFDASRHAAWVACDTVTTRSIASILKSDYRVPRKSVKAQGYWIP</sequence>
<dbReference type="EMBL" id="JAFBBK010000001">
    <property type="protein sequence ID" value="MBM7415938.1"/>
    <property type="molecule type" value="Genomic_DNA"/>
</dbReference>
<dbReference type="PANTHER" id="PTHR30157:SF0">
    <property type="entry name" value="NADPH-DEPENDENT FERRIC-CHELATE REDUCTASE"/>
    <property type="match status" value="1"/>
</dbReference>